<organism evidence="6 7">
    <name type="scientific">Candidatus Sulfomarinibacter kjeldsenii</name>
    <dbReference type="NCBI Taxonomy" id="2885994"/>
    <lineage>
        <taxon>Bacteria</taxon>
        <taxon>Pseudomonadati</taxon>
        <taxon>Acidobacteriota</taxon>
        <taxon>Thermoanaerobaculia</taxon>
        <taxon>Thermoanaerobaculales</taxon>
        <taxon>Candidatus Sulfomarinibacteraceae</taxon>
        <taxon>Candidatus Sulfomarinibacter</taxon>
    </lineage>
</organism>
<keyword evidence="2 5" id="KW-0812">Transmembrane</keyword>
<evidence type="ECO:0000256" key="4">
    <source>
        <dbReference type="ARBA" id="ARBA00023136"/>
    </source>
</evidence>
<gene>
    <name evidence="6" type="ORF">IFJ97_03255</name>
</gene>
<keyword evidence="3 5" id="KW-1133">Transmembrane helix</keyword>
<name>A0A8J7CN91_9BACT</name>
<evidence type="ECO:0000256" key="5">
    <source>
        <dbReference type="SAM" id="Phobius"/>
    </source>
</evidence>
<evidence type="ECO:0000313" key="7">
    <source>
        <dbReference type="Proteomes" id="UP000598633"/>
    </source>
</evidence>
<evidence type="ECO:0000256" key="2">
    <source>
        <dbReference type="ARBA" id="ARBA00022692"/>
    </source>
</evidence>
<dbReference type="InterPro" id="IPR019109">
    <property type="entry name" value="MamF_MmsF"/>
</dbReference>
<protein>
    <recommendedName>
        <fullName evidence="8">Chloroplast import component protein (Tic20)</fullName>
    </recommendedName>
</protein>
<accession>A0A8J7CN91</accession>
<feature type="transmembrane region" description="Helical" evidence="5">
    <location>
        <begin position="63"/>
        <end position="87"/>
    </location>
</feature>
<dbReference type="EMBL" id="JACXWA010000055">
    <property type="protein sequence ID" value="MBD3870363.1"/>
    <property type="molecule type" value="Genomic_DNA"/>
</dbReference>
<keyword evidence="4 5" id="KW-0472">Membrane</keyword>
<dbReference type="Proteomes" id="UP000598633">
    <property type="component" value="Unassembled WGS sequence"/>
</dbReference>
<comment type="subcellular location">
    <subcellularLocation>
        <location evidence="1">Membrane</location>
        <topology evidence="1">Multi-pass membrane protein</topology>
    </subcellularLocation>
</comment>
<dbReference type="Pfam" id="PF09685">
    <property type="entry name" value="MamF_MmsF"/>
    <property type="match status" value="1"/>
</dbReference>
<comment type="caution">
    <text evidence="6">The sequence shown here is derived from an EMBL/GenBank/DDBJ whole genome shotgun (WGS) entry which is preliminary data.</text>
</comment>
<evidence type="ECO:0000256" key="3">
    <source>
        <dbReference type="ARBA" id="ARBA00022989"/>
    </source>
</evidence>
<proteinExistence type="predicted"/>
<dbReference type="AlphaFoldDB" id="A0A8J7CN91"/>
<evidence type="ECO:0008006" key="8">
    <source>
        <dbReference type="Google" id="ProtNLM"/>
    </source>
</evidence>
<reference evidence="6 7" key="1">
    <citation type="submission" date="2020-08" db="EMBL/GenBank/DDBJ databases">
        <title>Acidobacteriota in marine sediments use diverse sulfur dissimilation pathways.</title>
        <authorList>
            <person name="Wasmund K."/>
        </authorList>
    </citation>
    <scope>NUCLEOTIDE SEQUENCE [LARGE SCALE GENOMIC DNA]</scope>
    <source>
        <strain evidence="6">MAG AM3-A</strain>
    </source>
</reference>
<evidence type="ECO:0000256" key="1">
    <source>
        <dbReference type="ARBA" id="ARBA00004141"/>
    </source>
</evidence>
<sequence length="104" mass="11482">MMIVLSYLWLLALIPLLVEKDDREVQWHAKHGLVLTVVEVVVMIGLQVVVMILGAISGGLGCIFTLLIPIFMLAILIVHVLCIVKGINGQRFLIPGVSEFADKY</sequence>
<evidence type="ECO:0000313" key="6">
    <source>
        <dbReference type="EMBL" id="MBD3870363.1"/>
    </source>
</evidence>
<feature type="transmembrane region" description="Helical" evidence="5">
    <location>
        <begin position="34"/>
        <end position="56"/>
    </location>
</feature>